<dbReference type="Pfam" id="PF00275">
    <property type="entry name" value="EPSP_synthase"/>
    <property type="match status" value="1"/>
</dbReference>
<evidence type="ECO:0000256" key="4">
    <source>
        <dbReference type="ARBA" id="ARBA00022490"/>
    </source>
</evidence>
<dbReference type="FunFam" id="3.65.10.10:FF:000005">
    <property type="entry name" value="3-phosphoshikimate 1-carboxyvinyltransferase"/>
    <property type="match status" value="1"/>
</dbReference>
<accession>A0A0W8FWU6</accession>
<dbReference type="Gene3D" id="3.65.10.10">
    <property type="entry name" value="Enolpyruvate transferase domain"/>
    <property type="match status" value="2"/>
</dbReference>
<dbReference type="GO" id="GO:0008652">
    <property type="term" value="P:amino acid biosynthetic process"/>
    <property type="evidence" value="ECO:0007669"/>
    <property type="project" value="UniProtKB-KW"/>
</dbReference>
<dbReference type="InterPro" id="IPR023193">
    <property type="entry name" value="EPSP_synthase_CS"/>
</dbReference>
<evidence type="ECO:0000256" key="6">
    <source>
        <dbReference type="ARBA" id="ARBA00022679"/>
    </source>
</evidence>
<dbReference type="NCBIfam" id="TIGR01356">
    <property type="entry name" value="aroA"/>
    <property type="match status" value="1"/>
</dbReference>
<dbReference type="InterPro" id="IPR036968">
    <property type="entry name" value="Enolpyruvate_Tfrase_sf"/>
</dbReference>
<dbReference type="EMBL" id="LNQE01000699">
    <property type="protein sequence ID" value="KUG25383.1"/>
    <property type="molecule type" value="Genomic_DNA"/>
</dbReference>
<gene>
    <name evidence="10" type="ORF">ASZ90_004793</name>
</gene>
<dbReference type="UniPathway" id="UPA00053">
    <property type="reaction ID" value="UER00089"/>
</dbReference>
<evidence type="ECO:0000259" key="9">
    <source>
        <dbReference type="Pfam" id="PF00275"/>
    </source>
</evidence>
<evidence type="ECO:0000256" key="2">
    <source>
        <dbReference type="ARBA" id="ARBA00009948"/>
    </source>
</evidence>
<dbReference type="GO" id="GO:0009423">
    <property type="term" value="P:chorismate biosynthetic process"/>
    <property type="evidence" value="ECO:0007669"/>
    <property type="project" value="UniProtKB-UniPathway"/>
</dbReference>
<comment type="caution">
    <text evidence="10">The sequence shown here is derived from an EMBL/GenBank/DDBJ whole genome shotgun (WGS) entry which is preliminary data.</text>
</comment>
<comment type="catalytic activity">
    <reaction evidence="8">
        <text>3-phosphoshikimate + phosphoenolpyruvate = 5-O-(1-carboxyvinyl)-3-phosphoshikimate + phosphate</text>
        <dbReference type="Rhea" id="RHEA:21256"/>
        <dbReference type="ChEBI" id="CHEBI:43474"/>
        <dbReference type="ChEBI" id="CHEBI:57701"/>
        <dbReference type="ChEBI" id="CHEBI:58702"/>
        <dbReference type="ChEBI" id="CHEBI:145989"/>
        <dbReference type="EC" id="2.5.1.19"/>
    </reaction>
    <physiologicalReaction direction="left-to-right" evidence="8">
        <dbReference type="Rhea" id="RHEA:21257"/>
    </physiologicalReaction>
</comment>
<comment type="similarity">
    <text evidence="2">Belongs to the EPSP synthase family.</text>
</comment>
<reference evidence="10" key="1">
    <citation type="journal article" date="2015" name="Proc. Natl. Acad. Sci. U.S.A.">
        <title>Networks of energetic and metabolic interactions define dynamics in microbial communities.</title>
        <authorList>
            <person name="Embree M."/>
            <person name="Liu J.K."/>
            <person name="Al-Bassam M.M."/>
            <person name="Zengler K."/>
        </authorList>
    </citation>
    <scope>NUCLEOTIDE SEQUENCE</scope>
</reference>
<evidence type="ECO:0000256" key="3">
    <source>
        <dbReference type="ARBA" id="ARBA00012450"/>
    </source>
</evidence>
<keyword evidence="4" id="KW-0963">Cytoplasm</keyword>
<dbReference type="PROSITE" id="PS00104">
    <property type="entry name" value="EPSP_SYNTHASE_1"/>
    <property type="match status" value="1"/>
</dbReference>
<dbReference type="GO" id="GO:0003866">
    <property type="term" value="F:3-phosphoshikimate 1-carboxyvinyltransferase activity"/>
    <property type="evidence" value="ECO:0007669"/>
    <property type="project" value="UniProtKB-EC"/>
</dbReference>
<keyword evidence="6 10" id="KW-0808">Transferase</keyword>
<dbReference type="PANTHER" id="PTHR21090:SF5">
    <property type="entry name" value="PENTAFUNCTIONAL AROM POLYPEPTIDE"/>
    <property type="match status" value="1"/>
</dbReference>
<evidence type="ECO:0000256" key="1">
    <source>
        <dbReference type="ARBA" id="ARBA00004811"/>
    </source>
</evidence>
<keyword evidence="5" id="KW-0028">Amino-acid biosynthesis</keyword>
<evidence type="ECO:0000256" key="8">
    <source>
        <dbReference type="ARBA" id="ARBA00044633"/>
    </source>
</evidence>
<dbReference type="PIRSF" id="PIRSF000505">
    <property type="entry name" value="EPSPS"/>
    <property type="match status" value="1"/>
</dbReference>
<organism evidence="10">
    <name type="scientific">hydrocarbon metagenome</name>
    <dbReference type="NCBI Taxonomy" id="938273"/>
    <lineage>
        <taxon>unclassified sequences</taxon>
        <taxon>metagenomes</taxon>
        <taxon>ecological metagenomes</taxon>
    </lineage>
</organism>
<name>A0A0W8FWU6_9ZZZZ</name>
<dbReference type="EC" id="2.5.1.19" evidence="3"/>
<evidence type="ECO:0000313" key="10">
    <source>
        <dbReference type="EMBL" id="KUG25383.1"/>
    </source>
</evidence>
<evidence type="ECO:0000256" key="5">
    <source>
        <dbReference type="ARBA" id="ARBA00022605"/>
    </source>
</evidence>
<comment type="pathway">
    <text evidence="1">Metabolic intermediate biosynthesis; chorismate biosynthesis; chorismate from D-erythrose 4-phosphate and phosphoenolpyruvate: step 6/7.</text>
</comment>
<dbReference type="PANTHER" id="PTHR21090">
    <property type="entry name" value="AROM/DEHYDROQUINATE SYNTHASE"/>
    <property type="match status" value="1"/>
</dbReference>
<dbReference type="InterPro" id="IPR006264">
    <property type="entry name" value="EPSP_synthase"/>
</dbReference>
<dbReference type="GO" id="GO:0009073">
    <property type="term" value="P:aromatic amino acid family biosynthetic process"/>
    <property type="evidence" value="ECO:0007669"/>
    <property type="project" value="UniProtKB-KW"/>
</dbReference>
<evidence type="ECO:0000256" key="7">
    <source>
        <dbReference type="ARBA" id="ARBA00023141"/>
    </source>
</evidence>
<dbReference type="InterPro" id="IPR013792">
    <property type="entry name" value="RNA3'P_cycl/enolpyr_Trfase_a/b"/>
</dbReference>
<dbReference type="AlphaFoldDB" id="A0A0W8FWU6"/>
<sequence>MVGEMIQKIKKINRVFGELKLPGDKSISHRAVMLSSLANGKSKISNLLESADIQSTINCFGKLGCSIEKRNNEYILVGKGFLGFDQPKEKLNAGNSGTTARLISGILAMQKFSTILIGDESLSKRPMKRVAEPLKIMGAKLKLSSNETLPIEYFPSDKLKAIKYELPVASAQVKSAVLLAGLHLNDETIVEEKFLTRDHTERMLGCNVSIRDNQKIISVSQKNYPVQKEYVVPSDISSAAFFIVLTLLSTDSELKLPDVSLNPTRTGILQVLQKMGGNIEIENVKTIAGEELGDIIVRSSSLKNIEIEKEIIPNIIDEIPILSVAGLFAGGTFTIKNAEELRFKESDRIKSLCHNYRLLGLEVDEFEDGFSISGEIKNKNIVFESFGDHRIAMTFSILASLFYNETMIKDFECVSISNPQFLSQLKSITE</sequence>
<proteinExistence type="inferred from homology"/>
<protein>
    <recommendedName>
        <fullName evidence="3">3-phosphoshikimate 1-carboxyvinyltransferase</fullName>
        <ecNumber evidence="3">2.5.1.19</ecNumber>
    </recommendedName>
</protein>
<dbReference type="InterPro" id="IPR001986">
    <property type="entry name" value="Enolpyruvate_Tfrase_dom"/>
</dbReference>
<dbReference type="CDD" id="cd01556">
    <property type="entry name" value="EPSP_synthase"/>
    <property type="match status" value="1"/>
</dbReference>
<keyword evidence="7" id="KW-0057">Aromatic amino acid biosynthesis</keyword>
<feature type="domain" description="Enolpyruvate transferase" evidence="9">
    <location>
        <begin position="10"/>
        <end position="425"/>
    </location>
</feature>
<dbReference type="HAMAP" id="MF_00210">
    <property type="entry name" value="EPSP_synth"/>
    <property type="match status" value="1"/>
</dbReference>
<dbReference type="SUPFAM" id="SSF55205">
    <property type="entry name" value="EPT/RTPC-like"/>
    <property type="match status" value="1"/>
</dbReference>